<comment type="subcellular location">
    <subcellularLocation>
        <location evidence="1 7">Cytoplasm</location>
    </subcellularLocation>
</comment>
<evidence type="ECO:0000256" key="7">
    <source>
        <dbReference type="HAMAP-Rule" id="MF_00090"/>
    </source>
</evidence>
<sequence>MIDEQLIKRGISSPAVLKAMDVVPRHLFVSTDQRTMAYVDGPLPIGHGQTISQPYMVALMSQTLNLDAGSRVLEIGTGSGYQAAVLAEMDMEVYSIELIPELAEQATKNLELAGFSKVKVRTGDGYKGWPEEAPFDGIILTAAPEQIPQKLIEQLKSGGTMVLPVGAINQVQTLKKLTKTADGVTKTDLVKVRFVPMVRGKN</sequence>
<dbReference type="EMBL" id="JAHVHU010000007">
    <property type="protein sequence ID" value="MBY5958115.1"/>
    <property type="molecule type" value="Genomic_DNA"/>
</dbReference>
<accession>A0A953HTG5</accession>
<evidence type="ECO:0000313" key="9">
    <source>
        <dbReference type="Proteomes" id="UP000753961"/>
    </source>
</evidence>
<keyword evidence="3 7" id="KW-0963">Cytoplasm</keyword>
<comment type="function">
    <text evidence="7">Catalyzes the methyl esterification of L-isoaspartyl residues in peptides and proteins that result from spontaneous decomposition of normal L-aspartyl and L-asparaginyl residues. It plays a role in the repair and/or degradation of damaged proteins.</text>
</comment>
<dbReference type="PANTHER" id="PTHR11579">
    <property type="entry name" value="PROTEIN-L-ISOASPARTATE O-METHYLTRANSFERASE"/>
    <property type="match status" value="1"/>
</dbReference>
<dbReference type="EC" id="2.1.1.77" evidence="7"/>
<dbReference type="Proteomes" id="UP000753961">
    <property type="component" value="Unassembled WGS sequence"/>
</dbReference>
<dbReference type="Pfam" id="PF01135">
    <property type="entry name" value="PCMT"/>
    <property type="match status" value="1"/>
</dbReference>
<dbReference type="PANTHER" id="PTHR11579:SF0">
    <property type="entry name" value="PROTEIN-L-ISOASPARTATE(D-ASPARTATE) O-METHYLTRANSFERASE"/>
    <property type="match status" value="1"/>
</dbReference>
<comment type="caution">
    <text evidence="8">The sequence shown here is derived from an EMBL/GenBank/DDBJ whole genome shotgun (WGS) entry which is preliminary data.</text>
</comment>
<comment type="catalytic activity">
    <reaction evidence="7">
        <text>[protein]-L-isoaspartate + S-adenosyl-L-methionine = [protein]-L-isoaspartate alpha-methyl ester + S-adenosyl-L-homocysteine</text>
        <dbReference type="Rhea" id="RHEA:12705"/>
        <dbReference type="Rhea" id="RHEA-COMP:12143"/>
        <dbReference type="Rhea" id="RHEA-COMP:12144"/>
        <dbReference type="ChEBI" id="CHEBI:57856"/>
        <dbReference type="ChEBI" id="CHEBI:59789"/>
        <dbReference type="ChEBI" id="CHEBI:90596"/>
        <dbReference type="ChEBI" id="CHEBI:90598"/>
        <dbReference type="EC" id="2.1.1.77"/>
    </reaction>
</comment>
<evidence type="ECO:0000256" key="3">
    <source>
        <dbReference type="ARBA" id="ARBA00022490"/>
    </source>
</evidence>
<protein>
    <recommendedName>
        <fullName evidence="7">Protein-L-isoaspartate O-methyltransferase</fullName>
        <ecNumber evidence="7">2.1.1.77</ecNumber>
    </recommendedName>
    <alternativeName>
        <fullName evidence="7">L-isoaspartyl protein carboxyl methyltransferase</fullName>
    </alternativeName>
    <alternativeName>
        <fullName evidence="7">Protein L-isoaspartyl methyltransferase</fullName>
    </alternativeName>
    <alternativeName>
        <fullName evidence="7">Protein-beta-aspartate methyltransferase</fullName>
        <shortName evidence="7">PIMT</shortName>
    </alternativeName>
</protein>
<dbReference type="GO" id="GO:0032259">
    <property type="term" value="P:methylation"/>
    <property type="evidence" value="ECO:0007669"/>
    <property type="project" value="UniProtKB-KW"/>
</dbReference>
<dbReference type="Gene3D" id="3.40.50.150">
    <property type="entry name" value="Vaccinia Virus protein VP39"/>
    <property type="match status" value="1"/>
</dbReference>
<feature type="active site" evidence="7">
    <location>
        <position position="52"/>
    </location>
</feature>
<reference evidence="8" key="1">
    <citation type="submission" date="2021-06" db="EMBL/GenBank/DDBJ databases">
        <title>44 bacteria genomes isolated from Dapeng, Shenzhen.</title>
        <authorList>
            <person name="Zheng W."/>
            <person name="Yu S."/>
            <person name="Huang Y."/>
        </authorList>
    </citation>
    <scope>NUCLEOTIDE SEQUENCE</scope>
    <source>
        <strain evidence="8">DP5N28-2</strain>
    </source>
</reference>
<evidence type="ECO:0000256" key="1">
    <source>
        <dbReference type="ARBA" id="ARBA00004496"/>
    </source>
</evidence>
<dbReference type="InterPro" id="IPR000682">
    <property type="entry name" value="PCMT"/>
</dbReference>
<dbReference type="FunFam" id="3.40.50.150:FF:000010">
    <property type="entry name" value="Protein-L-isoaspartate O-methyltransferase"/>
    <property type="match status" value="1"/>
</dbReference>
<dbReference type="PROSITE" id="PS01279">
    <property type="entry name" value="PCMT"/>
    <property type="match status" value="1"/>
</dbReference>
<comment type="similarity">
    <text evidence="2 7">Belongs to the methyltransferase superfamily. L-isoaspartyl/D-aspartyl protein methyltransferase family.</text>
</comment>
<dbReference type="HAMAP" id="MF_00090">
    <property type="entry name" value="PIMT"/>
    <property type="match status" value="1"/>
</dbReference>
<name>A0A953HTG5_9BACT</name>
<dbReference type="GO" id="GO:0030091">
    <property type="term" value="P:protein repair"/>
    <property type="evidence" value="ECO:0007669"/>
    <property type="project" value="UniProtKB-UniRule"/>
</dbReference>
<evidence type="ECO:0000256" key="4">
    <source>
        <dbReference type="ARBA" id="ARBA00022603"/>
    </source>
</evidence>
<dbReference type="AlphaFoldDB" id="A0A953HTG5"/>
<keyword evidence="4 7" id="KW-0489">Methyltransferase</keyword>
<dbReference type="GO" id="GO:0004719">
    <property type="term" value="F:protein-L-isoaspartate (D-aspartate) O-methyltransferase activity"/>
    <property type="evidence" value="ECO:0007669"/>
    <property type="project" value="UniProtKB-UniRule"/>
</dbReference>
<proteinExistence type="inferred from homology"/>
<keyword evidence="9" id="KW-1185">Reference proteome</keyword>
<evidence type="ECO:0000256" key="5">
    <source>
        <dbReference type="ARBA" id="ARBA00022679"/>
    </source>
</evidence>
<dbReference type="NCBIfam" id="TIGR00080">
    <property type="entry name" value="pimt"/>
    <property type="match status" value="1"/>
</dbReference>
<keyword evidence="5 7" id="KW-0808">Transferase</keyword>
<evidence type="ECO:0000313" key="8">
    <source>
        <dbReference type="EMBL" id="MBY5958115.1"/>
    </source>
</evidence>
<gene>
    <name evidence="7" type="primary">pcm</name>
    <name evidence="8" type="ORF">KUV50_08245</name>
</gene>
<evidence type="ECO:0000256" key="6">
    <source>
        <dbReference type="ARBA" id="ARBA00022691"/>
    </source>
</evidence>
<dbReference type="NCBIfam" id="NF001453">
    <property type="entry name" value="PRK00312.1"/>
    <property type="match status" value="1"/>
</dbReference>
<evidence type="ECO:0000256" key="2">
    <source>
        <dbReference type="ARBA" id="ARBA00005369"/>
    </source>
</evidence>
<dbReference type="CDD" id="cd02440">
    <property type="entry name" value="AdoMet_MTases"/>
    <property type="match status" value="1"/>
</dbReference>
<dbReference type="InterPro" id="IPR029063">
    <property type="entry name" value="SAM-dependent_MTases_sf"/>
</dbReference>
<dbReference type="GO" id="GO:0005737">
    <property type="term" value="C:cytoplasm"/>
    <property type="evidence" value="ECO:0007669"/>
    <property type="project" value="UniProtKB-SubCell"/>
</dbReference>
<organism evidence="8 9">
    <name type="scientific">Membranihabitans marinus</name>
    <dbReference type="NCBI Taxonomy" id="1227546"/>
    <lineage>
        <taxon>Bacteria</taxon>
        <taxon>Pseudomonadati</taxon>
        <taxon>Bacteroidota</taxon>
        <taxon>Saprospiria</taxon>
        <taxon>Saprospirales</taxon>
        <taxon>Saprospiraceae</taxon>
        <taxon>Membranihabitans</taxon>
    </lineage>
</organism>
<keyword evidence="6 7" id="KW-0949">S-adenosyl-L-methionine</keyword>
<dbReference type="SUPFAM" id="SSF53335">
    <property type="entry name" value="S-adenosyl-L-methionine-dependent methyltransferases"/>
    <property type="match status" value="1"/>
</dbReference>